<dbReference type="EMBL" id="KN846957">
    <property type="protein sequence ID" value="KIW71762.1"/>
    <property type="molecule type" value="Genomic_DNA"/>
</dbReference>
<name>A0A0D2EBU2_9EURO</name>
<organism evidence="1 2">
    <name type="scientific">Phialophora macrospora</name>
    <dbReference type="NCBI Taxonomy" id="1851006"/>
    <lineage>
        <taxon>Eukaryota</taxon>
        <taxon>Fungi</taxon>
        <taxon>Dikarya</taxon>
        <taxon>Ascomycota</taxon>
        <taxon>Pezizomycotina</taxon>
        <taxon>Eurotiomycetes</taxon>
        <taxon>Chaetothyriomycetidae</taxon>
        <taxon>Chaetothyriales</taxon>
        <taxon>Herpotrichiellaceae</taxon>
        <taxon>Phialophora</taxon>
    </lineage>
</organism>
<sequence length="190" mass="21117">MQQEILMVSVHRSRTTGLQILASAMVMRWKYLSRTSTVVLYCRPILFAKVIWSNTSASETGSGHVSMNVCVQPAGSSRQCSFGAFTSTMTDVPMHCGIVAWVDVWCHRHQTIADAPLESASPGLALPELALPALALSGTLVLPVFFEPSLLSVPFCLPLVLGLRDRRFFSSFWERRSRYSRSFLFDLSRG</sequence>
<gene>
    <name evidence="1" type="ORF">PV04_03896</name>
</gene>
<dbReference type="HOGENOM" id="CLU_1427810_0_0_1"/>
<dbReference type="AlphaFoldDB" id="A0A0D2EBU2"/>
<proteinExistence type="predicted"/>
<dbReference type="Proteomes" id="UP000054266">
    <property type="component" value="Unassembled WGS sequence"/>
</dbReference>
<reference evidence="1 2" key="1">
    <citation type="submission" date="2015-01" db="EMBL/GenBank/DDBJ databases">
        <title>The Genome Sequence of Capronia semiimmersa CBS27337.</title>
        <authorList>
            <consortium name="The Broad Institute Genomics Platform"/>
            <person name="Cuomo C."/>
            <person name="de Hoog S."/>
            <person name="Gorbushina A."/>
            <person name="Stielow B."/>
            <person name="Teixiera M."/>
            <person name="Abouelleil A."/>
            <person name="Chapman S.B."/>
            <person name="Priest M."/>
            <person name="Young S.K."/>
            <person name="Wortman J."/>
            <person name="Nusbaum C."/>
            <person name="Birren B."/>
        </authorList>
    </citation>
    <scope>NUCLEOTIDE SEQUENCE [LARGE SCALE GENOMIC DNA]</scope>
    <source>
        <strain evidence="1 2">CBS 27337</strain>
    </source>
</reference>
<protein>
    <submittedName>
        <fullName evidence="1">Uncharacterized protein</fullName>
    </submittedName>
</protein>
<keyword evidence="2" id="KW-1185">Reference proteome</keyword>
<accession>A0A0D2EBU2</accession>
<evidence type="ECO:0000313" key="1">
    <source>
        <dbReference type="EMBL" id="KIW71762.1"/>
    </source>
</evidence>
<evidence type="ECO:0000313" key="2">
    <source>
        <dbReference type="Proteomes" id="UP000054266"/>
    </source>
</evidence>